<name>A0AAD6S992_9AGAR</name>
<protein>
    <submittedName>
        <fullName evidence="1">Uncharacterized protein</fullName>
    </submittedName>
</protein>
<proteinExistence type="predicted"/>
<accession>A0AAD6S992</accession>
<evidence type="ECO:0000313" key="2">
    <source>
        <dbReference type="Proteomes" id="UP001218188"/>
    </source>
</evidence>
<organism evidence="1 2">
    <name type="scientific">Mycena alexandri</name>
    <dbReference type="NCBI Taxonomy" id="1745969"/>
    <lineage>
        <taxon>Eukaryota</taxon>
        <taxon>Fungi</taxon>
        <taxon>Dikarya</taxon>
        <taxon>Basidiomycota</taxon>
        <taxon>Agaricomycotina</taxon>
        <taxon>Agaricomycetes</taxon>
        <taxon>Agaricomycetidae</taxon>
        <taxon>Agaricales</taxon>
        <taxon>Marasmiineae</taxon>
        <taxon>Mycenaceae</taxon>
        <taxon>Mycena</taxon>
    </lineage>
</organism>
<sequence length="120" mass="13464">MDGTHALSLQEATRNSTSAWQRDLAALFSHAKDRFPDVVWELSAEQRGCGCRGTIVYARAPPSFQSRYFSFRPQEQRHSPLAASALSLDIPRTRSPSPLAFPHCLACPVHKRCRSHPFTN</sequence>
<gene>
    <name evidence="1" type="ORF">C8F04DRAFT_1271571</name>
</gene>
<dbReference type="Proteomes" id="UP001218188">
    <property type="component" value="Unassembled WGS sequence"/>
</dbReference>
<evidence type="ECO:0000313" key="1">
    <source>
        <dbReference type="EMBL" id="KAJ7023250.1"/>
    </source>
</evidence>
<comment type="caution">
    <text evidence="1">The sequence shown here is derived from an EMBL/GenBank/DDBJ whole genome shotgun (WGS) entry which is preliminary data.</text>
</comment>
<dbReference type="AlphaFoldDB" id="A0AAD6S992"/>
<keyword evidence="2" id="KW-1185">Reference proteome</keyword>
<reference evidence="1" key="1">
    <citation type="submission" date="2023-03" db="EMBL/GenBank/DDBJ databases">
        <title>Massive genome expansion in bonnet fungi (Mycena s.s.) driven by repeated elements and novel gene families across ecological guilds.</title>
        <authorList>
            <consortium name="Lawrence Berkeley National Laboratory"/>
            <person name="Harder C.B."/>
            <person name="Miyauchi S."/>
            <person name="Viragh M."/>
            <person name="Kuo A."/>
            <person name="Thoen E."/>
            <person name="Andreopoulos B."/>
            <person name="Lu D."/>
            <person name="Skrede I."/>
            <person name="Drula E."/>
            <person name="Henrissat B."/>
            <person name="Morin E."/>
            <person name="Kohler A."/>
            <person name="Barry K."/>
            <person name="LaButti K."/>
            <person name="Morin E."/>
            <person name="Salamov A."/>
            <person name="Lipzen A."/>
            <person name="Mereny Z."/>
            <person name="Hegedus B."/>
            <person name="Baldrian P."/>
            <person name="Stursova M."/>
            <person name="Weitz H."/>
            <person name="Taylor A."/>
            <person name="Grigoriev I.V."/>
            <person name="Nagy L.G."/>
            <person name="Martin F."/>
            <person name="Kauserud H."/>
        </authorList>
    </citation>
    <scope>NUCLEOTIDE SEQUENCE</scope>
    <source>
        <strain evidence="1">CBHHK200</strain>
    </source>
</reference>
<dbReference type="EMBL" id="JARJCM010000191">
    <property type="protein sequence ID" value="KAJ7023250.1"/>
    <property type="molecule type" value="Genomic_DNA"/>
</dbReference>